<dbReference type="PROSITE" id="PS50157">
    <property type="entry name" value="ZINC_FINGER_C2H2_2"/>
    <property type="match status" value="7"/>
</dbReference>
<dbReference type="PROSITE" id="PS50805">
    <property type="entry name" value="KRAB"/>
    <property type="match status" value="1"/>
</dbReference>
<feature type="domain" description="C2H2-type" evidence="12">
    <location>
        <begin position="397"/>
        <end position="424"/>
    </location>
</feature>
<evidence type="ECO:0000256" key="11">
    <source>
        <dbReference type="PROSITE-ProRule" id="PRU00042"/>
    </source>
</evidence>
<evidence type="ECO:0008006" key="16">
    <source>
        <dbReference type="Google" id="ProtNLM"/>
    </source>
</evidence>
<keyword evidence="3" id="KW-0479">Metal-binding</keyword>
<evidence type="ECO:0000256" key="9">
    <source>
        <dbReference type="ARBA" id="ARBA00023163"/>
    </source>
</evidence>
<dbReference type="FunFam" id="3.30.160.60:FF:000139">
    <property type="entry name" value="zinc finger protein 1 homolog"/>
    <property type="match status" value="1"/>
</dbReference>
<sequence length="452" mass="51486">MNPMNFRQNSQLEWLGRRLAALRHLPFPSEGPHVSLQATAVPMDVSQEPVTFEEVAIHFSREEWQCLDPSQRALYRDVMLDNFGNLAALGFCGPRPDLISHLEQWDEPWVEEQERAKFQEAWRAPHFPTSQLPDSLRSEIKQMCENETSWEDTGLCGAPGRRGSQVPGWRGAYILEGAGKSLYQKRQHNRLSATHEEIHESKRAEAGAGFGKSFLLSSDDVQLPCMAALQCGGCGVCCGQPPGLQEQQECPAQEQPFICDTCGKVLSCHSRLTAHQTVHTGAKSFACFECGQTFRWVSNLLRHQRNHTNEKPFSCEVCGQAFSLKDRLAQHRKVHTEHKPYPCGDCGKAFKQKSNLLRHQLLHSGERPFCCTDCGKAFRTKENLTHHRRIHSGEKPYTCAQCGKAFRWPKGFSIHQRLHLTRRAYECDRCGKGFRHLGFFTRHQRTHRRGEV</sequence>
<evidence type="ECO:0000259" key="12">
    <source>
        <dbReference type="PROSITE" id="PS50157"/>
    </source>
</evidence>
<protein>
    <recommendedName>
        <fullName evidence="16">Zinc finger protein 707</fullName>
    </recommendedName>
</protein>
<dbReference type="GO" id="GO:0003677">
    <property type="term" value="F:DNA binding"/>
    <property type="evidence" value="ECO:0007669"/>
    <property type="project" value="UniProtKB-KW"/>
</dbReference>
<dbReference type="FunFam" id="3.30.160.60:FF:000508">
    <property type="entry name" value="Myeloid zinc finger 1"/>
    <property type="match status" value="1"/>
</dbReference>
<keyword evidence="7" id="KW-0805">Transcription regulation</keyword>
<dbReference type="SMART" id="SM00355">
    <property type="entry name" value="ZnF_C2H2"/>
    <property type="match status" value="7"/>
</dbReference>
<keyword evidence="9" id="KW-0804">Transcription</keyword>
<dbReference type="CDD" id="cd07765">
    <property type="entry name" value="KRAB_A-box"/>
    <property type="match status" value="1"/>
</dbReference>
<keyword evidence="8" id="KW-0238">DNA-binding</keyword>
<feature type="domain" description="C2H2-type" evidence="12">
    <location>
        <begin position="313"/>
        <end position="340"/>
    </location>
</feature>
<feature type="domain" description="C2H2-type" evidence="12">
    <location>
        <begin position="257"/>
        <end position="284"/>
    </location>
</feature>
<evidence type="ECO:0000256" key="3">
    <source>
        <dbReference type="ARBA" id="ARBA00022723"/>
    </source>
</evidence>
<comment type="subcellular location">
    <subcellularLocation>
        <location evidence="1">Nucleus</location>
    </subcellularLocation>
</comment>
<dbReference type="SUPFAM" id="SSF109640">
    <property type="entry name" value="KRAB domain (Kruppel-associated box)"/>
    <property type="match status" value="1"/>
</dbReference>
<evidence type="ECO:0000256" key="2">
    <source>
        <dbReference type="ARBA" id="ARBA00006991"/>
    </source>
</evidence>
<dbReference type="Pfam" id="PF00096">
    <property type="entry name" value="zf-C2H2"/>
    <property type="match status" value="5"/>
</dbReference>
<dbReference type="FunFam" id="3.30.160.60:FF:000358">
    <property type="entry name" value="zinc finger protein 24"/>
    <property type="match status" value="1"/>
</dbReference>
<dbReference type="PANTHER" id="PTHR23234:SF10">
    <property type="entry name" value="RIKEN CDNA 6720489N17 GENE-RELATED"/>
    <property type="match status" value="1"/>
</dbReference>
<dbReference type="SMART" id="SM00349">
    <property type="entry name" value="KRAB"/>
    <property type="match status" value="1"/>
</dbReference>
<evidence type="ECO:0000256" key="8">
    <source>
        <dbReference type="ARBA" id="ARBA00023125"/>
    </source>
</evidence>
<dbReference type="SUPFAM" id="SSF57667">
    <property type="entry name" value="beta-beta-alpha zinc fingers"/>
    <property type="match status" value="4"/>
</dbReference>
<feature type="domain" description="C2H2-type" evidence="12">
    <location>
        <begin position="369"/>
        <end position="396"/>
    </location>
</feature>
<dbReference type="InterPro" id="IPR013087">
    <property type="entry name" value="Znf_C2H2_type"/>
</dbReference>
<evidence type="ECO:0000256" key="6">
    <source>
        <dbReference type="ARBA" id="ARBA00022833"/>
    </source>
</evidence>
<keyword evidence="10" id="KW-0539">Nucleus</keyword>
<evidence type="ECO:0000256" key="4">
    <source>
        <dbReference type="ARBA" id="ARBA00022737"/>
    </source>
</evidence>
<feature type="domain" description="KRAB" evidence="13">
    <location>
        <begin position="50"/>
        <end position="121"/>
    </location>
</feature>
<dbReference type="FunFam" id="3.30.160.60:FF:001480">
    <property type="entry name" value="Si:cabz01071911.3"/>
    <property type="match status" value="1"/>
</dbReference>
<dbReference type="Proteomes" id="UP000002281">
    <property type="component" value="Chromosome 9"/>
</dbReference>
<dbReference type="InterPro" id="IPR050758">
    <property type="entry name" value="Znf_C2H2-type"/>
</dbReference>
<dbReference type="InterPro" id="IPR001909">
    <property type="entry name" value="KRAB"/>
</dbReference>
<dbReference type="AlphaFoldDB" id="A0A9L0RY44"/>
<dbReference type="GO" id="GO:0006355">
    <property type="term" value="P:regulation of DNA-templated transcription"/>
    <property type="evidence" value="ECO:0007669"/>
    <property type="project" value="InterPro"/>
</dbReference>
<organism evidence="14 15">
    <name type="scientific">Equus caballus</name>
    <name type="common">Horse</name>
    <dbReference type="NCBI Taxonomy" id="9796"/>
    <lineage>
        <taxon>Eukaryota</taxon>
        <taxon>Metazoa</taxon>
        <taxon>Chordata</taxon>
        <taxon>Craniata</taxon>
        <taxon>Vertebrata</taxon>
        <taxon>Euteleostomi</taxon>
        <taxon>Mammalia</taxon>
        <taxon>Eutheria</taxon>
        <taxon>Laurasiatheria</taxon>
        <taxon>Perissodactyla</taxon>
        <taxon>Equidae</taxon>
        <taxon>Equus</taxon>
    </lineage>
</organism>
<evidence type="ECO:0000256" key="7">
    <source>
        <dbReference type="ARBA" id="ARBA00023015"/>
    </source>
</evidence>
<evidence type="ECO:0000313" key="15">
    <source>
        <dbReference type="Proteomes" id="UP000002281"/>
    </source>
</evidence>
<dbReference type="GO" id="GO:0042802">
    <property type="term" value="F:identical protein binding"/>
    <property type="evidence" value="ECO:0007669"/>
    <property type="project" value="UniProtKB-ARBA"/>
</dbReference>
<evidence type="ECO:0000256" key="10">
    <source>
        <dbReference type="ARBA" id="ARBA00023242"/>
    </source>
</evidence>
<feature type="domain" description="C2H2-type" evidence="12">
    <location>
        <begin position="285"/>
        <end position="312"/>
    </location>
</feature>
<dbReference type="GO" id="GO:0008270">
    <property type="term" value="F:zinc ion binding"/>
    <property type="evidence" value="ECO:0007669"/>
    <property type="project" value="UniProtKB-KW"/>
</dbReference>
<reference evidence="14 15" key="1">
    <citation type="journal article" date="2009" name="Science">
        <title>Genome sequence, comparative analysis, and population genetics of the domestic horse.</title>
        <authorList>
            <consortium name="Broad Institute Genome Sequencing Platform"/>
            <consortium name="Broad Institute Whole Genome Assembly Team"/>
            <person name="Wade C.M."/>
            <person name="Giulotto E."/>
            <person name="Sigurdsson S."/>
            <person name="Zoli M."/>
            <person name="Gnerre S."/>
            <person name="Imsland F."/>
            <person name="Lear T.L."/>
            <person name="Adelson D.L."/>
            <person name="Bailey E."/>
            <person name="Bellone R.R."/>
            <person name="Bloecker H."/>
            <person name="Distl O."/>
            <person name="Edgar R.C."/>
            <person name="Garber M."/>
            <person name="Leeb T."/>
            <person name="Mauceli E."/>
            <person name="MacLeod J.N."/>
            <person name="Penedo M.C.T."/>
            <person name="Raison J.M."/>
            <person name="Sharpe T."/>
            <person name="Vogel J."/>
            <person name="Andersson L."/>
            <person name="Antczak D.F."/>
            <person name="Biagi T."/>
            <person name="Binns M.M."/>
            <person name="Chowdhary B.P."/>
            <person name="Coleman S.J."/>
            <person name="Della Valle G."/>
            <person name="Fryc S."/>
            <person name="Guerin G."/>
            <person name="Hasegawa T."/>
            <person name="Hill E.W."/>
            <person name="Jurka J."/>
            <person name="Kiialainen A."/>
            <person name="Lindgren G."/>
            <person name="Liu J."/>
            <person name="Magnani E."/>
            <person name="Mickelson J.R."/>
            <person name="Murray J."/>
            <person name="Nergadze S.G."/>
            <person name="Onofrio R."/>
            <person name="Pedroni S."/>
            <person name="Piras M.F."/>
            <person name="Raudsepp T."/>
            <person name="Rocchi M."/>
            <person name="Roeed K.H."/>
            <person name="Ryder O.A."/>
            <person name="Searle S."/>
            <person name="Skow L."/>
            <person name="Swinburne J.E."/>
            <person name="Syvaenen A.C."/>
            <person name="Tozaki T."/>
            <person name="Valberg S.J."/>
            <person name="Vaudin M."/>
            <person name="White J.R."/>
            <person name="Zody M.C."/>
            <person name="Lander E.S."/>
            <person name="Lindblad-Toh K."/>
        </authorList>
    </citation>
    <scope>NUCLEOTIDE SEQUENCE [LARGE SCALE GENOMIC DNA]</scope>
    <source>
        <strain evidence="14 15">Thoroughbred</strain>
    </source>
</reference>
<dbReference type="PANTHER" id="PTHR23234">
    <property type="entry name" value="ZNF44 PROTEIN"/>
    <property type="match status" value="1"/>
</dbReference>
<reference evidence="14" key="2">
    <citation type="submission" date="2025-08" db="UniProtKB">
        <authorList>
            <consortium name="Ensembl"/>
        </authorList>
    </citation>
    <scope>IDENTIFICATION</scope>
    <source>
        <strain evidence="14">Thoroughbred</strain>
    </source>
</reference>
<dbReference type="FunFam" id="3.30.160.60:FF:002737">
    <property type="entry name" value="AGAP008430-PA"/>
    <property type="match status" value="1"/>
</dbReference>
<evidence type="ECO:0000313" key="14">
    <source>
        <dbReference type="Ensembl" id="ENSECAP00000067526.1"/>
    </source>
</evidence>
<evidence type="ECO:0000259" key="13">
    <source>
        <dbReference type="PROSITE" id="PS50805"/>
    </source>
</evidence>
<name>A0A9L0RY44_HORSE</name>
<keyword evidence="6" id="KW-0862">Zinc</keyword>
<dbReference type="Gene3D" id="6.10.140.140">
    <property type="match status" value="1"/>
</dbReference>
<dbReference type="GO" id="GO:0005634">
    <property type="term" value="C:nucleus"/>
    <property type="evidence" value="ECO:0007669"/>
    <property type="project" value="UniProtKB-SubCell"/>
</dbReference>
<dbReference type="GeneTree" id="ENSGT00940000164153"/>
<keyword evidence="5 11" id="KW-0863">Zinc-finger</keyword>
<dbReference type="PROSITE" id="PS00028">
    <property type="entry name" value="ZINC_FINGER_C2H2_1"/>
    <property type="match status" value="7"/>
</dbReference>
<dbReference type="FunFam" id="3.30.160.60:FF:002853">
    <property type="entry name" value="zinc finger protein 707 isoform X1"/>
    <property type="match status" value="1"/>
</dbReference>
<dbReference type="FunFam" id="3.30.160.60:FF:002716">
    <property type="entry name" value="Zinc finger protein 212"/>
    <property type="match status" value="1"/>
</dbReference>
<comment type="similarity">
    <text evidence="2">Belongs to the krueppel C2H2-type zinc-finger protein family.</text>
</comment>
<dbReference type="InterPro" id="IPR036051">
    <property type="entry name" value="KRAB_dom_sf"/>
</dbReference>
<evidence type="ECO:0000256" key="1">
    <source>
        <dbReference type="ARBA" id="ARBA00004123"/>
    </source>
</evidence>
<feature type="domain" description="C2H2-type" evidence="12">
    <location>
        <begin position="341"/>
        <end position="368"/>
    </location>
</feature>
<keyword evidence="4" id="KW-0677">Repeat</keyword>
<reference evidence="14" key="3">
    <citation type="submission" date="2025-09" db="UniProtKB">
        <authorList>
            <consortium name="Ensembl"/>
        </authorList>
    </citation>
    <scope>IDENTIFICATION</scope>
    <source>
        <strain evidence="14">Thoroughbred</strain>
    </source>
</reference>
<dbReference type="Ensembl" id="ENSECAT00000099984.1">
    <property type="protein sequence ID" value="ENSECAP00000067526.1"/>
    <property type="gene ID" value="ENSECAG00000012218.3"/>
</dbReference>
<dbReference type="Gene3D" id="3.30.160.60">
    <property type="entry name" value="Classic Zinc Finger"/>
    <property type="match status" value="7"/>
</dbReference>
<proteinExistence type="inferred from homology"/>
<keyword evidence="15" id="KW-1185">Reference proteome</keyword>
<evidence type="ECO:0000256" key="5">
    <source>
        <dbReference type="ARBA" id="ARBA00022771"/>
    </source>
</evidence>
<dbReference type="Pfam" id="PF01352">
    <property type="entry name" value="KRAB"/>
    <property type="match status" value="1"/>
</dbReference>
<dbReference type="InterPro" id="IPR036236">
    <property type="entry name" value="Znf_C2H2_sf"/>
</dbReference>
<accession>A0A9L0RY44</accession>
<feature type="domain" description="C2H2-type" evidence="12">
    <location>
        <begin position="425"/>
        <end position="447"/>
    </location>
</feature>